<name>A0ABM7MSP2_9BURK</name>
<dbReference type="Pfam" id="PF10023">
    <property type="entry name" value="Aminopep"/>
    <property type="match status" value="1"/>
</dbReference>
<accession>A0ABM7MSP2</accession>
<dbReference type="EMBL" id="AP024238">
    <property type="protein sequence ID" value="BCO29277.1"/>
    <property type="molecule type" value="Genomic_DNA"/>
</dbReference>
<evidence type="ECO:0000313" key="2">
    <source>
        <dbReference type="Proteomes" id="UP000824366"/>
    </source>
</evidence>
<dbReference type="Proteomes" id="UP000824366">
    <property type="component" value="Chromosome"/>
</dbReference>
<evidence type="ECO:0008006" key="3">
    <source>
        <dbReference type="Google" id="ProtNLM"/>
    </source>
</evidence>
<dbReference type="PIRSF" id="PIRSF029285">
    <property type="entry name" value="Aminopept"/>
    <property type="match status" value="1"/>
</dbReference>
<keyword evidence="2" id="KW-1185">Reference proteome</keyword>
<protein>
    <recommendedName>
        <fullName evidence="3">Aminopeptidase</fullName>
    </recommendedName>
</protein>
<reference evidence="1 2" key="1">
    <citation type="journal article" date="2021" name="Microbiol. Spectr.">
        <title>A Single Bacterium Capable of Oxidation and Reduction of Iron at Circumneutral pH.</title>
        <authorList>
            <person name="Kato S."/>
            <person name="Ohkuma M."/>
        </authorList>
    </citation>
    <scope>NUCLEOTIDE SEQUENCE [LARGE SCALE GENOMIC DNA]</scope>
    <source>
        <strain evidence="1 2">MIZ03</strain>
    </source>
</reference>
<gene>
    <name evidence="1" type="ORF">MIZ03_4192</name>
</gene>
<dbReference type="InterPro" id="IPR014553">
    <property type="entry name" value="Aminopept"/>
</dbReference>
<sequence length="349" mass="39456">MLLLVLGGCADSRYYWQSLTGHWQLMQAARPVDDWLADPAVSHGLKQRLQLAQDIRQFAVSALHLPDNASYRRYADLQRRHVVWNVVAAPEFSLTLKTWCFPVAGCVGYRGYFAQEAAQNEADSLRTQGLEVSVYGVPAYSTLGWMNWLGGDPLLNTFITYPDGELARMVFHELAHQVLYVPDDTLFNESFATAVERLGSAIWLAQKATPAAQRDYALFDARRQQFRALARATRARLQEIYKENSALEPVHQAQAALKSEAMDDFRKAYAELKASWGGYSGYDPWVAQANNAALGAQAAYDELVPGFEALFVQQGRDWPRFYDAVKQLAKRPQEERVQQLQQWALQTTI</sequence>
<evidence type="ECO:0000313" key="1">
    <source>
        <dbReference type="EMBL" id="BCO29277.1"/>
    </source>
</evidence>
<proteinExistence type="predicted"/>
<organism evidence="1 2">
    <name type="scientific">Rhodoferax lithotrophicus</name>
    <dbReference type="NCBI Taxonomy" id="2798804"/>
    <lineage>
        <taxon>Bacteria</taxon>
        <taxon>Pseudomonadati</taxon>
        <taxon>Pseudomonadota</taxon>
        <taxon>Betaproteobacteria</taxon>
        <taxon>Burkholderiales</taxon>
        <taxon>Comamonadaceae</taxon>
        <taxon>Rhodoferax</taxon>
    </lineage>
</organism>